<evidence type="ECO:0008006" key="3">
    <source>
        <dbReference type="Google" id="ProtNLM"/>
    </source>
</evidence>
<proteinExistence type="predicted"/>
<sequence>MNFIDGILLESDRLAEFPVETQDRIFAKVSAQIQYLRSLPSEGYYGRVHRQGWVDPPPGLRTDTGLVRNVVGPYNTYEEYTSAIHSAFEINMAVGSGPYKKEWWPSYTANSVELLSIFPGWLPHEPKFTWPDPKLTNIIVRPIKDESGNEDWEVFLIDWEGAGWHPAWVQALQFQKRCGAMIRDRSQAPSASGHHPLLPYRSGEILAQMLKGFDPNPDWERLGKIRKHDWWFY</sequence>
<protein>
    <recommendedName>
        <fullName evidence="3">Aminoglycoside phosphotransferase domain-containing protein</fullName>
    </recommendedName>
</protein>
<dbReference type="Proteomes" id="UP001521785">
    <property type="component" value="Unassembled WGS sequence"/>
</dbReference>
<dbReference type="EMBL" id="JAKJXO020000006">
    <property type="protein sequence ID" value="KAL1603462.1"/>
    <property type="molecule type" value="Genomic_DNA"/>
</dbReference>
<evidence type="ECO:0000313" key="1">
    <source>
        <dbReference type="EMBL" id="KAL1603462.1"/>
    </source>
</evidence>
<organism evidence="1 2">
    <name type="scientific">Paraconiothyrium brasiliense</name>
    <dbReference type="NCBI Taxonomy" id="300254"/>
    <lineage>
        <taxon>Eukaryota</taxon>
        <taxon>Fungi</taxon>
        <taxon>Dikarya</taxon>
        <taxon>Ascomycota</taxon>
        <taxon>Pezizomycotina</taxon>
        <taxon>Dothideomycetes</taxon>
        <taxon>Pleosporomycetidae</taxon>
        <taxon>Pleosporales</taxon>
        <taxon>Massarineae</taxon>
        <taxon>Didymosphaeriaceae</taxon>
        <taxon>Paraconiothyrium</taxon>
    </lineage>
</organism>
<name>A0ABR3RHV2_9PLEO</name>
<dbReference type="PANTHER" id="PTHR21310:SF48">
    <property type="entry name" value="AMINOGLYCOSIDE PHOSPHOTRANSFERASE DOMAIN-CONTAINING PROTEIN"/>
    <property type="match status" value="1"/>
</dbReference>
<comment type="caution">
    <text evidence="1">The sequence shown here is derived from an EMBL/GenBank/DDBJ whole genome shotgun (WGS) entry which is preliminary data.</text>
</comment>
<accession>A0ABR3RHV2</accession>
<gene>
    <name evidence="1" type="ORF">SLS60_005049</name>
</gene>
<evidence type="ECO:0000313" key="2">
    <source>
        <dbReference type="Proteomes" id="UP001521785"/>
    </source>
</evidence>
<reference evidence="1 2" key="1">
    <citation type="submission" date="2024-02" db="EMBL/GenBank/DDBJ databases">
        <title>De novo assembly and annotation of 12 fungi associated with fruit tree decline syndrome in Ontario, Canada.</title>
        <authorList>
            <person name="Sulman M."/>
            <person name="Ellouze W."/>
            <person name="Ilyukhin E."/>
        </authorList>
    </citation>
    <scope>NUCLEOTIDE SEQUENCE [LARGE SCALE GENOMIC DNA]</scope>
    <source>
        <strain evidence="1 2">M42-189</strain>
    </source>
</reference>
<dbReference type="PANTHER" id="PTHR21310">
    <property type="entry name" value="AMINOGLYCOSIDE PHOSPHOTRANSFERASE-RELATED-RELATED"/>
    <property type="match status" value="1"/>
</dbReference>
<dbReference type="InterPro" id="IPR051678">
    <property type="entry name" value="AGP_Transferase"/>
</dbReference>
<keyword evidence="2" id="KW-1185">Reference proteome</keyword>